<evidence type="ECO:0000256" key="1">
    <source>
        <dbReference type="SAM" id="MobiDB-lite"/>
    </source>
</evidence>
<evidence type="ECO:0008006" key="4">
    <source>
        <dbReference type="Google" id="ProtNLM"/>
    </source>
</evidence>
<protein>
    <recommendedName>
        <fullName evidence="4">BILBO1 N-terminal domain-containing protein</fullName>
    </recommendedName>
</protein>
<dbReference type="VEuPathDB" id="TriTrypDB:LPMP_281340"/>
<dbReference type="Proteomes" id="UP000063063">
    <property type="component" value="Chromosome 28"/>
</dbReference>
<sequence>MSFTLMACTDIRGQKVNVELPFQQPPDSMEALRGALEHIFREEEEAIKYAKGYTDTRACEPFTIIRLQRYNDDSQSWEDLTSIDVLQTYDQLYVFRKNSTKADISPQRELPLPRISDFFYDLKASASHRTPRRSSRVKENGTAAALGPTSVGHGGSVSPNHVRRSAGGSPYRTSGASSSAPPPRRPEHYHVDDPYPASAVPPMNIAAVPVPQPPSSSFYYKERTTPERVEYLFSLGRQSNNGALLTEKAFVHIFRMASVAFPVEVLQDLFAYFATRGDGGAGTATMSTKDFQEFATYFPVLVNIAYQRITNQHREEAIRAAQLESSKQVKHARRQLEELAAQLAAARKEMQQTEQRQARLQEDLYELNMQRDPGHCQEEQALLEKEVSVFKYRERLSREERDYERLAIERRKRAVASSTRARSNSPQGGYDANRYGPRD</sequence>
<dbReference type="EMBL" id="CP009397">
    <property type="protein sequence ID" value="AIN99767.1"/>
    <property type="molecule type" value="Genomic_DNA"/>
</dbReference>
<dbReference type="KEGG" id="lpan:LPMP_281340"/>
<feature type="compositionally biased region" description="Polar residues" evidence="1">
    <location>
        <begin position="416"/>
        <end position="427"/>
    </location>
</feature>
<accession>A0A088RUF8</accession>
<dbReference type="VEuPathDB" id="TriTrypDB:LPAL13_280019400"/>
<dbReference type="RefSeq" id="XP_010700474.1">
    <property type="nucleotide sequence ID" value="XM_010702172.1"/>
</dbReference>
<keyword evidence="3" id="KW-1185">Reference proteome</keyword>
<evidence type="ECO:0000313" key="3">
    <source>
        <dbReference type="Proteomes" id="UP000063063"/>
    </source>
</evidence>
<name>A0A088RUF8_LEIPA</name>
<feature type="compositionally biased region" description="Basic and acidic residues" evidence="1">
    <location>
        <begin position="184"/>
        <end position="193"/>
    </location>
</feature>
<dbReference type="Gene3D" id="3.10.20.650">
    <property type="match status" value="1"/>
</dbReference>
<evidence type="ECO:0000313" key="2">
    <source>
        <dbReference type="EMBL" id="AIN99767.1"/>
    </source>
</evidence>
<feature type="region of interest" description="Disordered" evidence="1">
    <location>
        <begin position="407"/>
        <end position="439"/>
    </location>
</feature>
<reference evidence="2 3" key="1">
    <citation type="journal article" date="2015" name="Sci. Rep.">
        <title>The genome of Leishmania panamensis: insights into genomics of the L. (Viannia) subgenus.</title>
        <authorList>
            <person name="Llanes A."/>
            <person name="Restrepo C.M."/>
            <person name="Vecchio G.D."/>
            <person name="Anguizola F.J."/>
            <person name="Lleonart R."/>
        </authorList>
    </citation>
    <scope>NUCLEOTIDE SEQUENCE [LARGE SCALE GENOMIC DNA]</scope>
    <source>
        <strain evidence="2 3">MHOM/PA/94/PSC-1</strain>
    </source>
</reference>
<feature type="region of interest" description="Disordered" evidence="1">
    <location>
        <begin position="129"/>
        <end position="196"/>
    </location>
</feature>
<dbReference type="AlphaFoldDB" id="A0A088RUF8"/>
<organism evidence="2 3">
    <name type="scientific">Leishmania panamensis</name>
    <dbReference type="NCBI Taxonomy" id="5679"/>
    <lineage>
        <taxon>Eukaryota</taxon>
        <taxon>Discoba</taxon>
        <taxon>Euglenozoa</taxon>
        <taxon>Kinetoplastea</taxon>
        <taxon>Metakinetoplastina</taxon>
        <taxon>Trypanosomatida</taxon>
        <taxon>Trypanosomatidae</taxon>
        <taxon>Leishmaniinae</taxon>
        <taxon>Leishmania</taxon>
        <taxon>Leishmania guyanensis species complex</taxon>
    </lineage>
</organism>
<dbReference type="eggNOG" id="ENOG502RYVN">
    <property type="taxonomic scope" value="Eukaryota"/>
</dbReference>
<dbReference type="GeneID" id="22576579"/>
<gene>
    <name evidence="2" type="ORF">LPMP_281340</name>
</gene>
<proteinExistence type="predicted"/>
<dbReference type="OrthoDB" id="271919at2759"/>